<dbReference type="Proteomes" id="UP000557872">
    <property type="component" value="Unassembled WGS sequence"/>
</dbReference>
<reference evidence="2 3" key="1">
    <citation type="submission" date="2020-07" db="EMBL/GenBank/DDBJ databases">
        <title>Roseicoccus Jingziensis gen. nov., sp. nov., isolated from coastal seawater.</title>
        <authorList>
            <person name="Feng X."/>
        </authorList>
    </citation>
    <scope>NUCLEOTIDE SEQUENCE [LARGE SCALE GENOMIC DNA]</scope>
    <source>
        <strain evidence="2 3">N1E253</strain>
    </source>
</reference>
<name>A0A851GAD7_9BACT</name>
<dbReference type="RefSeq" id="WP_178931101.1">
    <property type="nucleotide sequence ID" value="NZ_JACBAZ010000001.1"/>
</dbReference>
<organism evidence="2 3">
    <name type="scientific">Oceaniferula marina</name>
    <dbReference type="NCBI Taxonomy" id="2748318"/>
    <lineage>
        <taxon>Bacteria</taxon>
        <taxon>Pseudomonadati</taxon>
        <taxon>Verrucomicrobiota</taxon>
        <taxon>Verrucomicrobiia</taxon>
        <taxon>Verrucomicrobiales</taxon>
        <taxon>Verrucomicrobiaceae</taxon>
        <taxon>Oceaniferula</taxon>
    </lineage>
</organism>
<dbReference type="AlphaFoldDB" id="A0A851GAD7"/>
<sequence>MLHCKRRWERWWKSTGQQLAKQKKSGAKVDRAAFQMAWEFLGRDQESSTQILPVWMPETWRLYLSYSNGDYMGREKELWIVDRKKSGVRMFKLRGDYRDGAWAVHLSEYQGLTLERGDRVYKALNYLHHYAPKSAENQAGDELGGLYYPCAVLRLRDGQGRILRNAKGYDFSKSRPEYGDGDPGRSYYFLKSIFSNQSRWLEVTNPSCEHLAPYREFLSLSQPYFTPEASEIVELFGSSGRLPEKRVLLKWAEKQKAATNPEMSWLVCSGDFGTAAKSNVIGSSRVQILETLKAVQKIDRRLVLHPDPKLEDAKGGADEHQQEVLALERYIHSMKDVEKREKESAILSFPEPLRHLIAIDERSDDPDLKHLKAAIQAIRNNPAPELFKQMAVRLDDGNMRIRSLMESILVEHQGLSGLKPWGAKEEAVAVDVCVGMLPYVGDGEREDLVEMLLLVCGGGVIEIEGTNGGRRIEVIIKENGRTLSYGAASSPLSIKNAQNELRRLYFKSKAEDAEGGASVPTPGDALKPERP</sequence>
<proteinExistence type="predicted"/>
<protein>
    <submittedName>
        <fullName evidence="2">Uncharacterized protein</fullName>
    </submittedName>
</protein>
<feature type="region of interest" description="Disordered" evidence="1">
    <location>
        <begin position="511"/>
        <end position="531"/>
    </location>
</feature>
<comment type="caution">
    <text evidence="2">The sequence shown here is derived from an EMBL/GenBank/DDBJ whole genome shotgun (WGS) entry which is preliminary data.</text>
</comment>
<dbReference type="EMBL" id="JACBAZ010000001">
    <property type="protein sequence ID" value="NWK54583.1"/>
    <property type="molecule type" value="Genomic_DNA"/>
</dbReference>
<evidence type="ECO:0000313" key="3">
    <source>
        <dbReference type="Proteomes" id="UP000557872"/>
    </source>
</evidence>
<gene>
    <name evidence="2" type="ORF">HW115_03105</name>
</gene>
<accession>A0A851GAD7</accession>
<evidence type="ECO:0000256" key="1">
    <source>
        <dbReference type="SAM" id="MobiDB-lite"/>
    </source>
</evidence>
<keyword evidence="3" id="KW-1185">Reference proteome</keyword>
<evidence type="ECO:0000313" key="2">
    <source>
        <dbReference type="EMBL" id="NWK54583.1"/>
    </source>
</evidence>